<reference evidence="3" key="1">
    <citation type="submission" date="2022-05" db="EMBL/GenBank/DDBJ databases">
        <authorList>
            <person name="Pankratov T."/>
        </authorList>
    </citation>
    <scope>NUCLEOTIDE SEQUENCE</scope>
    <source>
        <strain evidence="3">BP6-180914</strain>
    </source>
</reference>
<proteinExistence type="predicted"/>
<accession>A0AA41YSH8</accession>
<dbReference type="EMBL" id="JAMOIM010000002">
    <property type="protein sequence ID" value="MCW6507359.1"/>
    <property type="molecule type" value="Genomic_DNA"/>
</dbReference>
<name>A0AA41YSH8_9HYPH</name>
<organism evidence="3 4">
    <name type="scientific">Lichenifustis flavocetrariae</name>
    <dbReference type="NCBI Taxonomy" id="2949735"/>
    <lineage>
        <taxon>Bacteria</taxon>
        <taxon>Pseudomonadati</taxon>
        <taxon>Pseudomonadota</taxon>
        <taxon>Alphaproteobacteria</taxon>
        <taxon>Hyphomicrobiales</taxon>
        <taxon>Lichenihabitantaceae</taxon>
        <taxon>Lichenifustis</taxon>
    </lineage>
</organism>
<dbReference type="RefSeq" id="WP_282583713.1">
    <property type="nucleotide sequence ID" value="NZ_JAMOIM010000002.1"/>
</dbReference>
<evidence type="ECO:0000313" key="4">
    <source>
        <dbReference type="Proteomes" id="UP001165667"/>
    </source>
</evidence>
<evidence type="ECO:0000256" key="1">
    <source>
        <dbReference type="SAM" id="MobiDB-lite"/>
    </source>
</evidence>
<keyword evidence="2" id="KW-0472">Membrane</keyword>
<keyword evidence="2" id="KW-0812">Transmembrane</keyword>
<dbReference type="Proteomes" id="UP001165667">
    <property type="component" value="Unassembled WGS sequence"/>
</dbReference>
<feature type="region of interest" description="Disordered" evidence="1">
    <location>
        <begin position="51"/>
        <end position="76"/>
    </location>
</feature>
<dbReference type="AlphaFoldDB" id="A0AA41YSH8"/>
<evidence type="ECO:0000256" key="2">
    <source>
        <dbReference type="SAM" id="Phobius"/>
    </source>
</evidence>
<protein>
    <submittedName>
        <fullName evidence="3">Uncharacterized protein</fullName>
    </submittedName>
</protein>
<gene>
    <name evidence="3" type="ORF">M8523_04915</name>
</gene>
<comment type="caution">
    <text evidence="3">The sequence shown here is derived from an EMBL/GenBank/DDBJ whole genome shotgun (WGS) entry which is preliminary data.</text>
</comment>
<evidence type="ECO:0000313" key="3">
    <source>
        <dbReference type="EMBL" id="MCW6507359.1"/>
    </source>
</evidence>
<sequence>MLSNSNAVLEEHFQQNRLDTVLSSLGVSAAVVSASFAGYMLVIGPGDGTSSSPMPAIDSTAAPDHPRLSMAGAPSHGPLTRNPAGVDFTPTGTILDPAGELGRRPNMEARSPATILSDYAVRDAFDGTALVEAHGTLQVVRTGTVLEGAGEVLAISRTGNSWTVTTSVGTILQRR</sequence>
<keyword evidence="4" id="KW-1185">Reference proteome</keyword>
<feature type="transmembrane region" description="Helical" evidence="2">
    <location>
        <begin position="20"/>
        <end position="42"/>
    </location>
</feature>
<keyword evidence="2" id="KW-1133">Transmembrane helix</keyword>